<proteinExistence type="predicted"/>
<dbReference type="EMBL" id="PVBQ01000001">
    <property type="protein sequence ID" value="PRD49190.1"/>
    <property type="molecule type" value="Genomic_DNA"/>
</dbReference>
<sequence length="441" mass="49195">MMKNINIIIGLLVLVVISSCKRMEDPVFDKNPSIRMTEAIENARNAIKAHPGGWLIQYYPHSGKNYGGFNIFAVFNSDSEVTLTSDVNTDEIRSTFDIVPEGGPILTFNGYNKVIHMFSEPGADSGIGPADSGMQGDFEFIIIEATEEQITLKGKKSGNMMYMVPIESVSDENVDVDDIIDGYQEATTFFGEFGVFKMQRPNGAEETLIQNIHNFRLSSDANAAALTFRVTPEGLVLHDTYEIDGVSLDIMPYVEPSDEYEFGYYSGADGQVKIFPVTTPMNVWFRTNTWAMRYSGLGAEGQYWWDQGRTRFSNFGYTLNYVDIGDFSAQTAPGVTGFGAFLTVNGQASTGYFVYNMVPVDGTVDEIRVTFAGSYYSTSAFDLAYWNNAIRYLVQMLNDRTFKITSDALDRPDVILLTDKSDPTNTIELIRNGDIYDPFNN</sequence>
<dbReference type="Proteomes" id="UP000239711">
    <property type="component" value="Unassembled WGS sequence"/>
</dbReference>
<evidence type="ECO:0008006" key="3">
    <source>
        <dbReference type="Google" id="ProtNLM"/>
    </source>
</evidence>
<evidence type="ECO:0000313" key="2">
    <source>
        <dbReference type="Proteomes" id="UP000239711"/>
    </source>
</evidence>
<dbReference type="PROSITE" id="PS51257">
    <property type="entry name" value="PROKAR_LIPOPROTEIN"/>
    <property type="match status" value="1"/>
</dbReference>
<dbReference type="Pfam" id="PF14135">
    <property type="entry name" value="DUF4302"/>
    <property type="match status" value="1"/>
</dbReference>
<gene>
    <name evidence="1" type="ORF">C5745_00690</name>
</gene>
<reference evidence="1 2" key="1">
    <citation type="submission" date="2018-02" db="EMBL/GenBank/DDBJ databases">
        <title>The draft genome of Sphingobacterium sp. 5JN-11.</title>
        <authorList>
            <person name="Liu L."/>
            <person name="Li L."/>
            <person name="Liang L."/>
            <person name="Zhang X."/>
            <person name="Wang T."/>
        </authorList>
    </citation>
    <scope>NUCLEOTIDE SEQUENCE [LARGE SCALE GENOMIC DNA]</scope>
    <source>
        <strain evidence="1 2">5JN-11</strain>
    </source>
</reference>
<name>A0A2S9J8V2_9SPHI</name>
<accession>A0A2S9J8V2</accession>
<comment type="caution">
    <text evidence="1">The sequence shown here is derived from an EMBL/GenBank/DDBJ whole genome shotgun (WGS) entry which is preliminary data.</text>
</comment>
<keyword evidence="2" id="KW-1185">Reference proteome</keyword>
<protein>
    <recommendedName>
        <fullName evidence="3">DUF4302 domain-containing protein</fullName>
    </recommendedName>
</protein>
<dbReference type="AlphaFoldDB" id="A0A2S9J8V2"/>
<dbReference type="OrthoDB" id="1150854at2"/>
<organism evidence="1 2">
    <name type="scientific">Sphingobacterium haloxyli</name>
    <dbReference type="NCBI Taxonomy" id="2100533"/>
    <lineage>
        <taxon>Bacteria</taxon>
        <taxon>Pseudomonadati</taxon>
        <taxon>Bacteroidota</taxon>
        <taxon>Sphingobacteriia</taxon>
        <taxon>Sphingobacteriales</taxon>
        <taxon>Sphingobacteriaceae</taxon>
        <taxon>Sphingobacterium</taxon>
    </lineage>
</organism>
<dbReference type="RefSeq" id="WP_105715030.1">
    <property type="nucleotide sequence ID" value="NZ_PVBQ01000001.1"/>
</dbReference>
<evidence type="ECO:0000313" key="1">
    <source>
        <dbReference type="EMBL" id="PRD49190.1"/>
    </source>
</evidence>
<dbReference type="InterPro" id="IPR025396">
    <property type="entry name" value="DUF4302"/>
</dbReference>